<dbReference type="EMBL" id="AMQM01002269">
    <property type="status" value="NOT_ANNOTATED_CDS"/>
    <property type="molecule type" value="Genomic_DNA"/>
</dbReference>
<proteinExistence type="predicted"/>
<accession>T1G0I0</accession>
<reference evidence="9" key="1">
    <citation type="submission" date="2012-12" db="EMBL/GenBank/DDBJ databases">
        <authorList>
            <person name="Hellsten U."/>
            <person name="Grimwood J."/>
            <person name="Chapman J.A."/>
            <person name="Shapiro H."/>
            <person name="Aerts A."/>
            <person name="Otillar R.P."/>
            <person name="Terry A.Y."/>
            <person name="Boore J.L."/>
            <person name="Simakov O."/>
            <person name="Marletaz F."/>
            <person name="Cho S.-J."/>
            <person name="Edsinger-Gonzales E."/>
            <person name="Havlak P."/>
            <person name="Kuo D.-H."/>
            <person name="Larsson T."/>
            <person name="Lv J."/>
            <person name="Arendt D."/>
            <person name="Savage R."/>
            <person name="Osoegawa K."/>
            <person name="de Jong P."/>
            <person name="Lindberg D.R."/>
            <person name="Seaver E.C."/>
            <person name="Weisblat D.A."/>
            <person name="Putnam N.H."/>
            <person name="Grigoriev I.V."/>
            <person name="Rokhsar D.S."/>
        </authorList>
    </citation>
    <scope>NUCLEOTIDE SEQUENCE</scope>
</reference>
<dbReference type="eggNOG" id="KOG3704">
    <property type="taxonomic scope" value="Eukaryota"/>
</dbReference>
<feature type="binding site" evidence="4">
    <location>
        <begin position="319"/>
        <end position="323"/>
    </location>
    <ligand>
        <name>3'-phosphoadenylyl sulfate</name>
        <dbReference type="ChEBI" id="CHEBI:58339"/>
    </ligand>
</feature>
<dbReference type="AlphaFoldDB" id="T1G0I0"/>
<dbReference type="Proteomes" id="UP000015101">
    <property type="component" value="Unassembled WGS sequence"/>
</dbReference>
<dbReference type="OrthoDB" id="411451at2759"/>
<dbReference type="FunCoup" id="T1G0I0">
    <property type="interactions" value="16"/>
</dbReference>
<dbReference type="GO" id="GO:0008467">
    <property type="term" value="F:[heparan sulfate]-glucosamine 3-sulfotransferase activity"/>
    <property type="evidence" value="ECO:0000318"/>
    <property type="project" value="GO_Central"/>
</dbReference>
<feature type="domain" description="Sulfotransferase" evidence="6">
    <location>
        <begin position="99"/>
        <end position="301"/>
    </location>
</feature>
<evidence type="ECO:0000256" key="2">
    <source>
        <dbReference type="ARBA" id="ARBA00023180"/>
    </source>
</evidence>
<feature type="active site" description="For sulfotransferase activity" evidence="3">
    <location>
        <position position="108"/>
    </location>
</feature>
<dbReference type="RefSeq" id="XP_009031227.1">
    <property type="nucleotide sequence ID" value="XM_009032979.1"/>
</dbReference>
<gene>
    <name evidence="8" type="primary">20214578</name>
    <name evidence="7" type="ORF">HELRODRAFT_71226</name>
</gene>
<dbReference type="InParanoid" id="T1G0I0"/>
<dbReference type="EMBL" id="AMQM01002270">
    <property type="status" value="NOT_ANNOTATED_CDS"/>
    <property type="molecule type" value="Genomic_DNA"/>
</dbReference>
<dbReference type="Gene3D" id="3.40.50.300">
    <property type="entry name" value="P-loop containing nucleotide triphosphate hydrolases"/>
    <property type="match status" value="1"/>
</dbReference>
<evidence type="ECO:0000259" key="6">
    <source>
        <dbReference type="Pfam" id="PF00685"/>
    </source>
</evidence>
<evidence type="ECO:0000256" key="3">
    <source>
        <dbReference type="PIRSR" id="PIRSR637359-1"/>
    </source>
</evidence>
<evidence type="ECO:0000313" key="7">
    <source>
        <dbReference type="EMBL" id="ESN90501.1"/>
    </source>
</evidence>
<dbReference type="HOGENOM" id="CLU_017703_0_0_1"/>
<evidence type="ECO:0000256" key="1">
    <source>
        <dbReference type="ARBA" id="ARBA00022679"/>
    </source>
</evidence>
<evidence type="ECO:0000256" key="4">
    <source>
        <dbReference type="PIRSR" id="PIRSR637359-2"/>
    </source>
</evidence>
<dbReference type="InterPro" id="IPR000863">
    <property type="entry name" value="Sulfotransferase_dom"/>
</dbReference>
<dbReference type="InterPro" id="IPR027417">
    <property type="entry name" value="P-loop_NTPase"/>
</dbReference>
<reference evidence="7 9" key="2">
    <citation type="journal article" date="2013" name="Nature">
        <title>Insights into bilaterian evolution from three spiralian genomes.</title>
        <authorList>
            <person name="Simakov O."/>
            <person name="Marletaz F."/>
            <person name="Cho S.J."/>
            <person name="Edsinger-Gonzales E."/>
            <person name="Havlak P."/>
            <person name="Hellsten U."/>
            <person name="Kuo D.H."/>
            <person name="Larsson T."/>
            <person name="Lv J."/>
            <person name="Arendt D."/>
            <person name="Savage R."/>
            <person name="Osoegawa K."/>
            <person name="de Jong P."/>
            <person name="Grimwood J."/>
            <person name="Chapman J.A."/>
            <person name="Shapiro H."/>
            <person name="Aerts A."/>
            <person name="Otillar R.P."/>
            <person name="Terry A.Y."/>
            <person name="Boore J.L."/>
            <person name="Grigoriev I.V."/>
            <person name="Lindberg D.R."/>
            <person name="Seaver E.C."/>
            <person name="Weisblat D.A."/>
            <person name="Putnam N.H."/>
            <person name="Rokhsar D.S."/>
        </authorList>
    </citation>
    <scope>NUCLEOTIDE SEQUENCE</scope>
</reference>
<evidence type="ECO:0000313" key="8">
    <source>
        <dbReference type="EnsemblMetazoa" id="HelroP71226"/>
    </source>
</evidence>
<dbReference type="CTD" id="20214578"/>
<dbReference type="EMBL" id="AMQM01002268">
    <property type="status" value="NOT_ANNOTATED_CDS"/>
    <property type="molecule type" value="Genomic_DNA"/>
</dbReference>
<dbReference type="SUPFAM" id="SSF52540">
    <property type="entry name" value="P-loop containing nucleoside triphosphate hydrolases"/>
    <property type="match status" value="1"/>
</dbReference>
<name>T1G0I0_HELRO</name>
<organism evidence="8 9">
    <name type="scientific">Helobdella robusta</name>
    <name type="common">Californian leech</name>
    <dbReference type="NCBI Taxonomy" id="6412"/>
    <lineage>
        <taxon>Eukaryota</taxon>
        <taxon>Metazoa</taxon>
        <taxon>Spiralia</taxon>
        <taxon>Lophotrochozoa</taxon>
        <taxon>Annelida</taxon>
        <taxon>Clitellata</taxon>
        <taxon>Hirudinea</taxon>
        <taxon>Rhynchobdellida</taxon>
        <taxon>Glossiphoniidae</taxon>
        <taxon>Helobdella</taxon>
    </lineage>
</organism>
<dbReference type="EnsemblMetazoa" id="HelroT71226">
    <property type="protein sequence ID" value="HelroP71226"/>
    <property type="gene ID" value="HelroG71226"/>
</dbReference>
<dbReference type="KEGG" id="hro:HELRODRAFT_71226"/>
<dbReference type="EMBL" id="KB097753">
    <property type="protein sequence ID" value="ESN90501.1"/>
    <property type="molecule type" value="Genomic_DNA"/>
</dbReference>
<dbReference type="Pfam" id="PF00685">
    <property type="entry name" value="Sulfotransfer_1"/>
    <property type="match status" value="1"/>
</dbReference>
<dbReference type="PANTHER" id="PTHR10605">
    <property type="entry name" value="HEPARAN SULFATE SULFOTRANSFERASE"/>
    <property type="match status" value="1"/>
</dbReference>
<feature type="binding site" evidence="4">
    <location>
        <position position="199"/>
    </location>
    <ligand>
        <name>3'-phosphoadenylyl sulfate</name>
        <dbReference type="ChEBI" id="CHEBI:58339"/>
    </ligand>
</feature>
<dbReference type="InterPro" id="IPR037359">
    <property type="entry name" value="NST/OST"/>
</dbReference>
<feature type="disulfide bond" evidence="5">
    <location>
        <begin position="299"/>
        <end position="314"/>
    </location>
</feature>
<protein>
    <recommendedName>
        <fullName evidence="6">Sulfotransferase domain-containing protein</fullName>
    </recommendedName>
</protein>
<evidence type="ECO:0000313" key="9">
    <source>
        <dbReference type="Proteomes" id="UP000015101"/>
    </source>
</evidence>
<keyword evidence="9" id="KW-1185">Reference proteome</keyword>
<keyword evidence="5" id="KW-1015">Disulfide bond</keyword>
<keyword evidence="1" id="KW-0808">Transferase</keyword>
<dbReference type="PANTHER" id="PTHR10605:SF72">
    <property type="entry name" value="HEPARAN SULFATE 3-O SULFOTRANSFERASE-B, ISOFORM A"/>
    <property type="match status" value="1"/>
</dbReference>
<dbReference type="OMA" id="FCRSTIM"/>
<keyword evidence="2" id="KW-0325">Glycoprotein</keyword>
<dbReference type="GeneID" id="20214578"/>
<evidence type="ECO:0000256" key="5">
    <source>
        <dbReference type="PIRSR" id="PIRSR637359-3"/>
    </source>
</evidence>
<reference evidence="8" key="3">
    <citation type="submission" date="2015-06" db="UniProtKB">
        <authorList>
            <consortium name="EnsemblMetazoa"/>
        </authorList>
    </citation>
    <scope>IDENTIFICATION</scope>
</reference>
<sequence>MCWAGNGATLAVPNDKERDHRISLLVNITGLSAGDGFKNADGNRSSNNKKYINTIYSTDNNNFNNSINNKNIPNNSFNNSINNSIINNNNTETLTSKLPQVIIAGVKKGGTKALLSFLDLHPHVRAFRFESHFFDKHFNKGLEWYRLVYQMPLTSSSELTIEKTPSYFVTPGVPRRIREGIPNVKIILVFKDPITRLVSDYTQTMSKYPNIRSFYYHAFLRSKRERNKRSWKALDIGIYHKHLQRWLEVFDRSDMYFMSGETLITDPAYELQKVEKFLNLKPFIKREHFVFNAKKGFLCPVINATDITTTRMKCLGDSKGRSHPQIHPISLFRISSFYHPLNLIFYQMTGINFNWTEPSNYLQHSTASKLILQN</sequence>
<dbReference type="STRING" id="6412.T1G0I0"/>